<reference evidence="9 10" key="1">
    <citation type="submission" date="2021-03" db="EMBL/GenBank/DDBJ databases">
        <title>Genomic Encyclopedia of Type Strains, Phase IV (KMG-IV): sequencing the most valuable type-strain genomes for metagenomic binning, comparative biology and taxonomic classification.</title>
        <authorList>
            <person name="Goeker M."/>
        </authorList>
    </citation>
    <scope>NUCLEOTIDE SEQUENCE [LARGE SCALE GENOMIC DNA]</scope>
    <source>
        <strain evidence="9 10">DSM 1289</strain>
    </source>
</reference>
<evidence type="ECO:0000256" key="6">
    <source>
        <dbReference type="ARBA" id="ARBA00023136"/>
    </source>
</evidence>
<feature type="transmembrane region" description="Helical" evidence="7">
    <location>
        <begin position="177"/>
        <end position="200"/>
    </location>
</feature>
<gene>
    <name evidence="9" type="ORF">J2Z43_002248</name>
</gene>
<evidence type="ECO:0000256" key="1">
    <source>
        <dbReference type="ARBA" id="ARBA00004651"/>
    </source>
</evidence>
<dbReference type="EMBL" id="JAGGJX010000005">
    <property type="protein sequence ID" value="MBP1855847.1"/>
    <property type="molecule type" value="Genomic_DNA"/>
</dbReference>
<keyword evidence="6 7" id="KW-0472">Membrane</keyword>
<dbReference type="Pfam" id="PF00528">
    <property type="entry name" value="BPD_transp_1"/>
    <property type="match status" value="1"/>
</dbReference>
<protein>
    <submittedName>
        <fullName evidence="9">Peptide/nickel transport system permease protein</fullName>
    </submittedName>
</protein>
<dbReference type="Gene3D" id="1.10.3720.10">
    <property type="entry name" value="MetI-like"/>
    <property type="match status" value="1"/>
</dbReference>
<evidence type="ECO:0000313" key="9">
    <source>
        <dbReference type="EMBL" id="MBP1855847.1"/>
    </source>
</evidence>
<feature type="transmembrane region" description="Helical" evidence="7">
    <location>
        <begin position="129"/>
        <end position="157"/>
    </location>
</feature>
<keyword evidence="2 7" id="KW-0813">Transport</keyword>
<feature type="transmembrane region" description="Helical" evidence="7">
    <location>
        <begin position="239"/>
        <end position="257"/>
    </location>
</feature>
<name>A0ABS4ED15_9FIRM</name>
<dbReference type="Proteomes" id="UP000767291">
    <property type="component" value="Unassembled WGS sequence"/>
</dbReference>
<evidence type="ECO:0000313" key="10">
    <source>
        <dbReference type="Proteomes" id="UP000767291"/>
    </source>
</evidence>
<evidence type="ECO:0000256" key="2">
    <source>
        <dbReference type="ARBA" id="ARBA00022448"/>
    </source>
</evidence>
<evidence type="ECO:0000256" key="7">
    <source>
        <dbReference type="RuleBase" id="RU363032"/>
    </source>
</evidence>
<dbReference type="CDD" id="cd06261">
    <property type="entry name" value="TM_PBP2"/>
    <property type="match status" value="1"/>
</dbReference>
<feature type="domain" description="ABC transmembrane type-1" evidence="8">
    <location>
        <begin position="93"/>
        <end position="300"/>
    </location>
</feature>
<sequence>MKKVLKSVAFLFVLSIIVFYISRLAPGDPLVSYYGDSVNRMTTQEKMKAVSRLGLDKPIYIQYKVWIIKAAKGDFGISLKYKRNTVDVIKEVYINTLVLGGISYILTFVISLILGIFCALRENSFADKLIIRVGTVLNSIPSFWMSLILILVFSINLNLLPTSGAYSIGGDKNLFDRIIHLVLPISVLVLSHLWYYAYMVRNKLVEEIRKDYVLLYRTKGLNHRDIVYKHCLRNILPSYISMIAVSAPHIIAGTYVVEKIFSYPGLGTLCFESAKYHDYNMLLVLCLITGIVVVVLNDIAEFVNGKIDPRLNFDRGDNIESLL</sequence>
<feature type="transmembrane region" description="Helical" evidence="7">
    <location>
        <begin position="92"/>
        <end position="117"/>
    </location>
</feature>
<comment type="subcellular location">
    <subcellularLocation>
        <location evidence="1 7">Cell membrane</location>
        <topology evidence="1 7">Multi-pass membrane protein</topology>
    </subcellularLocation>
</comment>
<dbReference type="InterPro" id="IPR045621">
    <property type="entry name" value="BPD_transp_1_N"/>
</dbReference>
<dbReference type="InterPro" id="IPR000515">
    <property type="entry name" value="MetI-like"/>
</dbReference>
<evidence type="ECO:0000259" key="8">
    <source>
        <dbReference type="PROSITE" id="PS50928"/>
    </source>
</evidence>
<keyword evidence="4 7" id="KW-0812">Transmembrane</keyword>
<comment type="similarity">
    <text evidence="7">Belongs to the binding-protein-dependent transport system permease family.</text>
</comment>
<keyword evidence="10" id="KW-1185">Reference proteome</keyword>
<evidence type="ECO:0000256" key="4">
    <source>
        <dbReference type="ARBA" id="ARBA00022692"/>
    </source>
</evidence>
<dbReference type="PROSITE" id="PS50928">
    <property type="entry name" value="ABC_TM1"/>
    <property type="match status" value="1"/>
</dbReference>
<proteinExistence type="inferred from homology"/>
<dbReference type="InterPro" id="IPR035906">
    <property type="entry name" value="MetI-like_sf"/>
</dbReference>
<feature type="transmembrane region" description="Helical" evidence="7">
    <location>
        <begin position="281"/>
        <end position="300"/>
    </location>
</feature>
<dbReference type="SUPFAM" id="SSF161098">
    <property type="entry name" value="MetI-like"/>
    <property type="match status" value="1"/>
</dbReference>
<keyword evidence="3" id="KW-1003">Cell membrane</keyword>
<comment type="caution">
    <text evidence="9">The sequence shown here is derived from an EMBL/GenBank/DDBJ whole genome shotgun (WGS) entry which is preliminary data.</text>
</comment>
<evidence type="ECO:0000256" key="3">
    <source>
        <dbReference type="ARBA" id="ARBA00022475"/>
    </source>
</evidence>
<keyword evidence="5 7" id="KW-1133">Transmembrane helix</keyword>
<evidence type="ECO:0000256" key="5">
    <source>
        <dbReference type="ARBA" id="ARBA00022989"/>
    </source>
</evidence>
<dbReference type="PANTHER" id="PTHR43163:SF6">
    <property type="entry name" value="DIPEPTIDE TRANSPORT SYSTEM PERMEASE PROTEIN DPPB-RELATED"/>
    <property type="match status" value="1"/>
</dbReference>
<organism evidence="9 10">
    <name type="scientific">Metaclostridioides mangenotii</name>
    <dbReference type="NCBI Taxonomy" id="1540"/>
    <lineage>
        <taxon>Bacteria</taxon>
        <taxon>Bacillati</taxon>
        <taxon>Bacillota</taxon>
        <taxon>Clostridia</taxon>
        <taxon>Peptostreptococcales</taxon>
        <taxon>Peptostreptococcaceae</taxon>
        <taxon>Metaclostridioides</taxon>
    </lineage>
</organism>
<dbReference type="PANTHER" id="PTHR43163">
    <property type="entry name" value="DIPEPTIDE TRANSPORT SYSTEM PERMEASE PROTEIN DPPB-RELATED"/>
    <property type="match status" value="1"/>
</dbReference>
<dbReference type="Pfam" id="PF19300">
    <property type="entry name" value="BPD_transp_1_N"/>
    <property type="match status" value="1"/>
</dbReference>
<accession>A0ABS4ED15</accession>